<reference evidence="4" key="1">
    <citation type="journal article" date="2021" name="Genome Biol. Evol.">
        <title>A High-Quality Reference Genome for a Parasitic Bivalve with Doubly Uniparental Inheritance (Bivalvia: Unionida).</title>
        <authorList>
            <person name="Smith C.H."/>
        </authorList>
    </citation>
    <scope>NUCLEOTIDE SEQUENCE</scope>
    <source>
        <strain evidence="4">CHS0354</strain>
    </source>
</reference>
<proteinExistence type="predicted"/>
<feature type="region of interest" description="Disordered" evidence="1">
    <location>
        <begin position="40"/>
        <end position="64"/>
    </location>
</feature>
<feature type="compositionally biased region" description="Polar residues" evidence="1">
    <location>
        <begin position="45"/>
        <end position="54"/>
    </location>
</feature>
<feature type="region of interest" description="Disordered" evidence="1">
    <location>
        <begin position="78"/>
        <end position="101"/>
    </location>
</feature>
<comment type="caution">
    <text evidence="4">The sequence shown here is derived from an EMBL/GenBank/DDBJ whole genome shotgun (WGS) entry which is preliminary data.</text>
</comment>
<keyword evidence="2" id="KW-1133">Transmembrane helix</keyword>
<keyword evidence="2" id="KW-0472">Membrane</keyword>
<feature type="transmembrane region" description="Helical" evidence="2">
    <location>
        <begin position="108"/>
        <end position="130"/>
    </location>
</feature>
<feature type="region of interest" description="Disordered" evidence="1">
    <location>
        <begin position="138"/>
        <end position="160"/>
    </location>
</feature>
<reference evidence="4" key="2">
    <citation type="journal article" date="2021" name="Genome Biol. Evol.">
        <title>Developing a high-quality reference genome for a parasitic bivalve with doubly uniparental inheritance (Bivalvia: Unionida).</title>
        <authorList>
            <person name="Smith C.H."/>
        </authorList>
    </citation>
    <scope>NUCLEOTIDE SEQUENCE</scope>
    <source>
        <strain evidence="4">CHS0354</strain>
        <tissue evidence="4">Mantle</tissue>
    </source>
</reference>
<organism evidence="4 5">
    <name type="scientific">Potamilus streckersoni</name>
    <dbReference type="NCBI Taxonomy" id="2493646"/>
    <lineage>
        <taxon>Eukaryota</taxon>
        <taxon>Metazoa</taxon>
        <taxon>Spiralia</taxon>
        <taxon>Lophotrochozoa</taxon>
        <taxon>Mollusca</taxon>
        <taxon>Bivalvia</taxon>
        <taxon>Autobranchia</taxon>
        <taxon>Heteroconchia</taxon>
        <taxon>Palaeoheterodonta</taxon>
        <taxon>Unionida</taxon>
        <taxon>Unionoidea</taxon>
        <taxon>Unionidae</taxon>
        <taxon>Ambleminae</taxon>
        <taxon>Lampsilini</taxon>
        <taxon>Potamilus</taxon>
    </lineage>
</organism>
<keyword evidence="5" id="KW-1185">Reference proteome</keyword>
<accession>A0AAE0VGD6</accession>
<dbReference type="EMBL" id="JAEAOA010001070">
    <property type="protein sequence ID" value="KAK3575700.1"/>
    <property type="molecule type" value="Genomic_DNA"/>
</dbReference>
<keyword evidence="3" id="KW-0732">Signal</keyword>
<keyword evidence="2" id="KW-0812">Transmembrane</keyword>
<evidence type="ECO:0000313" key="5">
    <source>
        <dbReference type="Proteomes" id="UP001195483"/>
    </source>
</evidence>
<protein>
    <submittedName>
        <fullName evidence="4">Uncharacterized protein</fullName>
    </submittedName>
</protein>
<feature type="signal peptide" evidence="3">
    <location>
        <begin position="1"/>
        <end position="17"/>
    </location>
</feature>
<evidence type="ECO:0000256" key="3">
    <source>
        <dbReference type="SAM" id="SignalP"/>
    </source>
</evidence>
<feature type="chain" id="PRO_5042180017" evidence="3">
    <location>
        <begin position="18"/>
        <end position="318"/>
    </location>
</feature>
<sequence length="318" mass="35350">MVFSGFLGSLAVILILANVSQISKHTIIGRKVLEEANTALETPRPSFSSEPTTRSSKRTNRINSTVIASTYRTSSIASDETSPTLVPAGATTLRNDNVDSPHKTDTDIIIGAVLGSVVFLMMTVLVIILLRRKLLQRKRKSKHDSKNKKMHQTDTIHKPNYPYQQQNVSFETGYGLTPFVQLESECEGSSSGIFGQISIPVKSASMIEPEENTLNYAAVTKKVNVNSSDMHYDSYDHVNNIQECRNEKVTGNVYDTANWEKSNGCISTPDSVYSISDEHRKTLDESVGLYNRVNITISDEHHTTYNLRTDGNATYDHI</sequence>
<feature type="compositionally biased region" description="Basic residues" evidence="1">
    <location>
        <begin position="138"/>
        <end position="150"/>
    </location>
</feature>
<dbReference type="AlphaFoldDB" id="A0AAE0VGD6"/>
<dbReference type="Proteomes" id="UP001195483">
    <property type="component" value="Unassembled WGS sequence"/>
</dbReference>
<reference evidence="4" key="3">
    <citation type="submission" date="2023-05" db="EMBL/GenBank/DDBJ databases">
        <authorList>
            <person name="Smith C.H."/>
        </authorList>
    </citation>
    <scope>NUCLEOTIDE SEQUENCE</scope>
    <source>
        <strain evidence="4">CHS0354</strain>
        <tissue evidence="4">Mantle</tissue>
    </source>
</reference>
<name>A0AAE0VGD6_9BIVA</name>
<evidence type="ECO:0000256" key="2">
    <source>
        <dbReference type="SAM" id="Phobius"/>
    </source>
</evidence>
<evidence type="ECO:0000313" key="4">
    <source>
        <dbReference type="EMBL" id="KAK3575700.1"/>
    </source>
</evidence>
<evidence type="ECO:0000256" key="1">
    <source>
        <dbReference type="SAM" id="MobiDB-lite"/>
    </source>
</evidence>
<gene>
    <name evidence="4" type="ORF">CHS0354_017395</name>
</gene>